<evidence type="ECO:0000256" key="8">
    <source>
        <dbReference type="ARBA" id="ARBA00022777"/>
    </source>
</evidence>
<evidence type="ECO:0000256" key="12">
    <source>
        <dbReference type="ARBA" id="ARBA00023136"/>
    </source>
</evidence>
<dbReference type="SMART" id="SM00387">
    <property type="entry name" value="HATPase_c"/>
    <property type="match status" value="1"/>
</dbReference>
<dbReference type="AlphaFoldDB" id="A0AA41ZDG2"/>
<keyword evidence="11" id="KW-0902">Two-component regulatory system</keyword>
<dbReference type="EC" id="2.7.13.3" evidence="3"/>
<proteinExistence type="predicted"/>
<dbReference type="InterPro" id="IPR004358">
    <property type="entry name" value="Sig_transdc_His_kin-like_C"/>
</dbReference>
<keyword evidence="6 13" id="KW-0812">Transmembrane</keyword>
<dbReference type="PROSITE" id="PS50885">
    <property type="entry name" value="HAMP"/>
    <property type="match status" value="1"/>
</dbReference>
<keyword evidence="7" id="KW-0547">Nucleotide-binding</keyword>
<keyword evidence="10 13" id="KW-1133">Transmembrane helix</keyword>
<evidence type="ECO:0000256" key="2">
    <source>
        <dbReference type="ARBA" id="ARBA00004141"/>
    </source>
</evidence>
<evidence type="ECO:0000256" key="3">
    <source>
        <dbReference type="ARBA" id="ARBA00012438"/>
    </source>
</evidence>
<sequence>MKSIKRYLHRTITLTLLTGAGLAITAAYFTSQHEMDEMFDAELAKFSRIVSGLHQGRMDNLDYRRIARQLNQPKHPARYYTADGQLTPVDPTAEAQAVRYYDEERMISIGFWNSAGHPRVLDGEWHDNGPFPAPTESGYRWQEYDGQSWRVFSMPLPDDEGWISIGLRKKFERELARKIALSNTLPYVIAIPLLALLIGMLVLRGLQPLERLSRQVSRRHHKALDPITEQVPLELEPLREALNTFMSHLHTTLERERRFTSDAAHELRTPLASVKIHLDNARVADPEARQSLSKAYQGIERLQRVVEQLLTLARLEHTAAQRQERINLYPLAAQLAGELWPWADSRQQQLVIDGEQRIEVAGNATEIGVLIRNLLDNALRYSPPGTTVTLSLHHTTSHAILDVLDEGPGVPEDVLSKMTERFFRQNHQHMSGSGLGLSIVSTLARQQGAELSFFNREEGGLCARMAWPLTAPETPDPQAV</sequence>
<keyword evidence="5" id="KW-0808">Transferase</keyword>
<dbReference type="SMART" id="SM00388">
    <property type="entry name" value="HisKA"/>
    <property type="match status" value="1"/>
</dbReference>
<gene>
    <name evidence="16" type="ORF">OQ287_03365</name>
</gene>
<dbReference type="GO" id="GO:0005524">
    <property type="term" value="F:ATP binding"/>
    <property type="evidence" value="ECO:0007669"/>
    <property type="project" value="UniProtKB-KW"/>
</dbReference>
<organism evidence="16 17">
    <name type="scientific">Larsenimonas rhizosphaerae</name>
    <dbReference type="NCBI Taxonomy" id="2944682"/>
    <lineage>
        <taxon>Bacteria</taxon>
        <taxon>Pseudomonadati</taxon>
        <taxon>Pseudomonadota</taxon>
        <taxon>Gammaproteobacteria</taxon>
        <taxon>Oceanospirillales</taxon>
        <taxon>Halomonadaceae</taxon>
        <taxon>Larsenimonas</taxon>
    </lineage>
</organism>
<dbReference type="PROSITE" id="PS50109">
    <property type="entry name" value="HIS_KIN"/>
    <property type="match status" value="1"/>
</dbReference>
<evidence type="ECO:0000259" key="14">
    <source>
        <dbReference type="PROSITE" id="PS50109"/>
    </source>
</evidence>
<dbReference type="Gene3D" id="3.30.565.10">
    <property type="entry name" value="Histidine kinase-like ATPase, C-terminal domain"/>
    <property type="match status" value="1"/>
</dbReference>
<evidence type="ECO:0000313" key="16">
    <source>
        <dbReference type="EMBL" id="MCX2523269.1"/>
    </source>
</evidence>
<evidence type="ECO:0000256" key="5">
    <source>
        <dbReference type="ARBA" id="ARBA00022679"/>
    </source>
</evidence>
<dbReference type="InterPro" id="IPR036890">
    <property type="entry name" value="HATPase_C_sf"/>
</dbReference>
<feature type="domain" description="Histidine kinase" evidence="14">
    <location>
        <begin position="262"/>
        <end position="471"/>
    </location>
</feature>
<evidence type="ECO:0000256" key="10">
    <source>
        <dbReference type="ARBA" id="ARBA00022989"/>
    </source>
</evidence>
<comment type="catalytic activity">
    <reaction evidence="1">
        <text>ATP + protein L-histidine = ADP + protein N-phospho-L-histidine.</text>
        <dbReference type="EC" id="2.7.13.3"/>
    </reaction>
</comment>
<keyword evidence="9 16" id="KW-0067">ATP-binding</keyword>
<evidence type="ECO:0000256" key="9">
    <source>
        <dbReference type="ARBA" id="ARBA00022840"/>
    </source>
</evidence>
<dbReference type="InterPro" id="IPR003594">
    <property type="entry name" value="HATPase_dom"/>
</dbReference>
<dbReference type="InterPro" id="IPR036097">
    <property type="entry name" value="HisK_dim/P_sf"/>
</dbReference>
<evidence type="ECO:0000256" key="13">
    <source>
        <dbReference type="SAM" id="Phobius"/>
    </source>
</evidence>
<dbReference type="Pfam" id="PF02518">
    <property type="entry name" value="HATPase_c"/>
    <property type="match status" value="1"/>
</dbReference>
<accession>A0AA41ZDG2</accession>
<evidence type="ECO:0000259" key="15">
    <source>
        <dbReference type="PROSITE" id="PS50885"/>
    </source>
</evidence>
<feature type="transmembrane region" description="Helical" evidence="13">
    <location>
        <begin position="185"/>
        <end position="206"/>
    </location>
</feature>
<dbReference type="SUPFAM" id="SSF55874">
    <property type="entry name" value="ATPase domain of HSP90 chaperone/DNA topoisomerase II/histidine kinase"/>
    <property type="match status" value="1"/>
</dbReference>
<dbReference type="CDD" id="cd00082">
    <property type="entry name" value="HisKA"/>
    <property type="match status" value="1"/>
</dbReference>
<dbReference type="CDD" id="cd00075">
    <property type="entry name" value="HATPase"/>
    <property type="match status" value="1"/>
</dbReference>
<reference evidence="16" key="1">
    <citation type="submission" date="2022-11" db="EMBL/GenBank/DDBJ databases">
        <title>Larsenimonas rhizosphaerae sp. nov., isolated from a tidal mudflat.</title>
        <authorList>
            <person name="Lee S.D."/>
            <person name="Kim I.S."/>
        </authorList>
    </citation>
    <scope>NUCLEOTIDE SEQUENCE</scope>
    <source>
        <strain evidence="16">GH2-1</strain>
    </source>
</reference>
<evidence type="ECO:0000256" key="11">
    <source>
        <dbReference type="ARBA" id="ARBA00023012"/>
    </source>
</evidence>
<dbReference type="InterPro" id="IPR003661">
    <property type="entry name" value="HisK_dim/P_dom"/>
</dbReference>
<dbReference type="PANTHER" id="PTHR45436:SF14">
    <property type="entry name" value="SENSOR PROTEIN QSEC"/>
    <property type="match status" value="1"/>
</dbReference>
<keyword evidence="12 13" id="KW-0472">Membrane</keyword>
<dbReference type="InterPro" id="IPR005467">
    <property type="entry name" value="His_kinase_dom"/>
</dbReference>
<dbReference type="EMBL" id="JAPIVE010000001">
    <property type="protein sequence ID" value="MCX2523269.1"/>
    <property type="molecule type" value="Genomic_DNA"/>
</dbReference>
<dbReference type="PANTHER" id="PTHR45436">
    <property type="entry name" value="SENSOR HISTIDINE KINASE YKOH"/>
    <property type="match status" value="1"/>
</dbReference>
<comment type="caution">
    <text evidence="16">The sequence shown here is derived from an EMBL/GenBank/DDBJ whole genome shotgun (WGS) entry which is preliminary data.</text>
</comment>
<dbReference type="GO" id="GO:0005886">
    <property type="term" value="C:plasma membrane"/>
    <property type="evidence" value="ECO:0007669"/>
    <property type="project" value="TreeGrafter"/>
</dbReference>
<evidence type="ECO:0000256" key="6">
    <source>
        <dbReference type="ARBA" id="ARBA00022692"/>
    </source>
</evidence>
<dbReference type="SUPFAM" id="SSF47384">
    <property type="entry name" value="Homodimeric domain of signal transducing histidine kinase"/>
    <property type="match status" value="1"/>
</dbReference>
<keyword evidence="8" id="KW-0418">Kinase</keyword>
<dbReference type="InterPro" id="IPR003660">
    <property type="entry name" value="HAMP_dom"/>
</dbReference>
<evidence type="ECO:0000313" key="17">
    <source>
        <dbReference type="Proteomes" id="UP001165678"/>
    </source>
</evidence>
<evidence type="ECO:0000256" key="4">
    <source>
        <dbReference type="ARBA" id="ARBA00022553"/>
    </source>
</evidence>
<dbReference type="GO" id="GO:0000155">
    <property type="term" value="F:phosphorelay sensor kinase activity"/>
    <property type="evidence" value="ECO:0007669"/>
    <property type="project" value="InterPro"/>
</dbReference>
<dbReference type="InterPro" id="IPR050428">
    <property type="entry name" value="TCS_sensor_his_kinase"/>
</dbReference>
<keyword evidence="17" id="KW-1185">Reference proteome</keyword>
<feature type="domain" description="HAMP" evidence="15">
    <location>
        <begin position="203"/>
        <end position="254"/>
    </location>
</feature>
<dbReference type="Gene3D" id="1.10.287.130">
    <property type="match status" value="1"/>
</dbReference>
<dbReference type="PRINTS" id="PR00344">
    <property type="entry name" value="BCTRLSENSOR"/>
</dbReference>
<evidence type="ECO:0000256" key="1">
    <source>
        <dbReference type="ARBA" id="ARBA00000085"/>
    </source>
</evidence>
<keyword evidence="4" id="KW-0597">Phosphoprotein</keyword>
<name>A0AA41ZDG2_9GAMM</name>
<dbReference type="Pfam" id="PF00512">
    <property type="entry name" value="HisKA"/>
    <property type="match status" value="1"/>
</dbReference>
<dbReference type="RefSeq" id="WP_265895579.1">
    <property type="nucleotide sequence ID" value="NZ_JAPIVE010000001.1"/>
</dbReference>
<evidence type="ECO:0000256" key="7">
    <source>
        <dbReference type="ARBA" id="ARBA00022741"/>
    </source>
</evidence>
<protein>
    <recommendedName>
        <fullName evidence="3">histidine kinase</fullName>
        <ecNumber evidence="3">2.7.13.3</ecNumber>
    </recommendedName>
</protein>
<comment type="subcellular location">
    <subcellularLocation>
        <location evidence="2">Membrane</location>
        <topology evidence="2">Multi-pass membrane protein</topology>
    </subcellularLocation>
</comment>
<dbReference type="Proteomes" id="UP001165678">
    <property type="component" value="Unassembled WGS sequence"/>
</dbReference>